<dbReference type="Proteomes" id="UP000037029">
    <property type="component" value="Chromosome"/>
</dbReference>
<evidence type="ECO:0000313" key="2">
    <source>
        <dbReference type="Proteomes" id="UP000037029"/>
    </source>
</evidence>
<proteinExistence type="predicted"/>
<dbReference type="AlphaFoldDB" id="A0A0J9CUL0"/>
<accession>A0A0J9CUL0</accession>
<dbReference type="EMBL" id="CP020925">
    <property type="protein sequence ID" value="ATP21377.1"/>
    <property type="molecule type" value="Genomic_DNA"/>
</dbReference>
<protein>
    <submittedName>
        <fullName evidence="1">DUF2285 domain-containing protein</fullName>
    </submittedName>
</protein>
<reference evidence="1 2" key="1">
    <citation type="submission" date="2017-04" db="EMBL/GenBank/DDBJ databases">
        <title>Characterization, genome and methylation analysis of a phthalic acid esters degrading strain Sphingobium yanoikuyae SHJ.</title>
        <authorList>
            <person name="Feng L."/>
        </authorList>
    </citation>
    <scope>NUCLEOTIDE SEQUENCE [LARGE SCALE GENOMIC DNA]</scope>
    <source>
        <strain evidence="1 2">SHJ</strain>
    </source>
</reference>
<evidence type="ECO:0000313" key="1">
    <source>
        <dbReference type="EMBL" id="ATP21377.1"/>
    </source>
</evidence>
<organism evidence="1 2">
    <name type="scientific">Sphingobium yanoikuyae</name>
    <name type="common">Sphingomonas yanoikuyae</name>
    <dbReference type="NCBI Taxonomy" id="13690"/>
    <lineage>
        <taxon>Bacteria</taxon>
        <taxon>Pseudomonadati</taxon>
        <taxon>Pseudomonadota</taxon>
        <taxon>Alphaproteobacteria</taxon>
        <taxon>Sphingomonadales</taxon>
        <taxon>Sphingomonadaceae</taxon>
        <taxon>Sphingobium</taxon>
    </lineage>
</organism>
<sequence>MQVVPVWSAALDPCVLRARIASGEANASCRFDAPARRARSIPGTNGEHIAFDCLGEVARIDLVGERLPAEPVLLSFEIIADERLGSQLAALRRIYFQTGAGAQANRLRRQHLSLLAADARAAGANLRDVAELVLGPGSWPGDGEHRKSLVRRLVAAGTLLCQRGPAAILQSWPDGNG</sequence>
<dbReference type="RefSeq" id="WP_048939327.1">
    <property type="nucleotide sequence ID" value="NZ_CP020925.1"/>
</dbReference>
<name>A0A0J9CUL0_SPHYA</name>
<gene>
    <name evidence="1" type="ORF">BV87_03625</name>
</gene>